<dbReference type="OrthoDB" id="301415at2759"/>
<keyword evidence="7" id="KW-0393">Immunoglobulin domain</keyword>
<feature type="domain" description="Alpha-type protein kinase" evidence="12">
    <location>
        <begin position="1606"/>
        <end position="1838"/>
    </location>
</feature>
<dbReference type="PANTHER" id="PTHR47091:SF2">
    <property type="entry name" value="ALPHA-PROTEIN KINASE 2"/>
    <property type="match status" value="1"/>
</dbReference>
<dbReference type="Gene3D" id="3.20.200.10">
    <property type="entry name" value="MHCK/EF2 kinase"/>
    <property type="match status" value="1"/>
</dbReference>
<name>A0A6P7XC95_9AMPH</name>
<dbReference type="Proteomes" id="UP000515156">
    <property type="component" value="Chromosome 2"/>
</dbReference>
<evidence type="ECO:0000259" key="11">
    <source>
        <dbReference type="PROSITE" id="PS50835"/>
    </source>
</evidence>
<feature type="compositionally biased region" description="Polar residues" evidence="10">
    <location>
        <begin position="1852"/>
        <end position="1862"/>
    </location>
</feature>
<dbReference type="InterPro" id="IPR007110">
    <property type="entry name" value="Ig-like_dom"/>
</dbReference>
<dbReference type="SUPFAM" id="SSF56112">
    <property type="entry name" value="Protein kinase-like (PK-like)"/>
    <property type="match status" value="1"/>
</dbReference>
<keyword evidence="6" id="KW-1015">Disulfide bond</keyword>
<evidence type="ECO:0000313" key="14">
    <source>
        <dbReference type="RefSeq" id="XP_030047774.1"/>
    </source>
</evidence>
<protein>
    <recommendedName>
        <fullName evidence="2">non-specific serine/threonine protein kinase</fullName>
        <ecNumber evidence="2">2.7.11.1</ecNumber>
    </recommendedName>
</protein>
<accession>A0A6P7XC95</accession>
<dbReference type="PANTHER" id="PTHR47091">
    <property type="entry name" value="ALPHA-PROTEIN KINASE 2-RELATED"/>
    <property type="match status" value="1"/>
</dbReference>
<evidence type="ECO:0000256" key="7">
    <source>
        <dbReference type="ARBA" id="ARBA00023319"/>
    </source>
</evidence>
<dbReference type="Gene3D" id="2.60.40.10">
    <property type="entry name" value="Immunoglobulins"/>
    <property type="match status" value="1"/>
</dbReference>
<organism evidence="13 14">
    <name type="scientific">Microcaecilia unicolor</name>
    <dbReference type="NCBI Taxonomy" id="1415580"/>
    <lineage>
        <taxon>Eukaryota</taxon>
        <taxon>Metazoa</taxon>
        <taxon>Chordata</taxon>
        <taxon>Craniata</taxon>
        <taxon>Vertebrata</taxon>
        <taxon>Euteleostomi</taxon>
        <taxon>Amphibia</taxon>
        <taxon>Gymnophiona</taxon>
        <taxon>Siphonopidae</taxon>
        <taxon>Microcaecilia</taxon>
    </lineage>
</organism>
<dbReference type="SMART" id="SM00811">
    <property type="entry name" value="Alpha_kinase"/>
    <property type="match status" value="1"/>
</dbReference>
<keyword evidence="4" id="KW-0808">Transferase</keyword>
<dbReference type="GeneID" id="115461857"/>
<evidence type="ECO:0000256" key="3">
    <source>
        <dbReference type="ARBA" id="ARBA00022527"/>
    </source>
</evidence>
<dbReference type="InterPro" id="IPR004166">
    <property type="entry name" value="a-kinase_dom"/>
</dbReference>
<dbReference type="SUPFAM" id="SSF48726">
    <property type="entry name" value="Immunoglobulin"/>
    <property type="match status" value="1"/>
</dbReference>
<dbReference type="InterPro" id="IPR036179">
    <property type="entry name" value="Ig-like_dom_sf"/>
</dbReference>
<feature type="region of interest" description="Disordered" evidence="10">
    <location>
        <begin position="1464"/>
        <end position="1490"/>
    </location>
</feature>
<gene>
    <name evidence="14" type="primary">ALPK2</name>
</gene>
<evidence type="ECO:0000256" key="9">
    <source>
        <dbReference type="ARBA" id="ARBA00048679"/>
    </source>
</evidence>
<reference evidence="14" key="1">
    <citation type="submission" date="2025-08" db="UniProtKB">
        <authorList>
            <consortium name="RefSeq"/>
        </authorList>
    </citation>
    <scope>IDENTIFICATION</scope>
</reference>
<keyword evidence="5 14" id="KW-0418">Kinase</keyword>
<evidence type="ECO:0000256" key="5">
    <source>
        <dbReference type="ARBA" id="ARBA00022777"/>
    </source>
</evidence>
<dbReference type="InParanoid" id="A0A6P7XC95"/>
<feature type="compositionally biased region" description="Basic and acidic residues" evidence="10">
    <location>
        <begin position="1468"/>
        <end position="1482"/>
    </location>
</feature>
<dbReference type="EC" id="2.7.11.1" evidence="2"/>
<dbReference type="GO" id="GO:0004674">
    <property type="term" value="F:protein serine/threonine kinase activity"/>
    <property type="evidence" value="ECO:0007669"/>
    <property type="project" value="UniProtKB-KW"/>
</dbReference>
<dbReference type="Pfam" id="PF07679">
    <property type="entry name" value="I-set"/>
    <property type="match status" value="1"/>
</dbReference>
<sequence length="1875" mass="209881">MVLTNGQHYNELSTTKARAKCKLPRASIAIQNASPGTEEENTENSKLGDNIYFLIPEYTVSSAQSLDDSTLRHYPAAMTERPNLSNKREQDLHGVGRHFADAKCLDVSEDVKESTTGIVLNMTDAKESCERTLNHCYMENLFATRTDGTEISRLPDGESCVLSTCHEEETKSLQSCSGFIPMKSDISCNSEEKWVSSPSEQNQESNESIAPRVEIQESTKGHYNEGCNKSNVSSDPKEDDSFTLVIPPKNESTKNILALEINYITHGTNQENAEQNWETDEHENDNKQEVASISNEVIPKTSNAISNANLSFKEVNCFAQGDPYHVHRESLCTFEKLQNMSDEEVKFEIFPSVSNSSNNREVHYGGTNPYCEVKHFSATSSQEDFEKVQQQVEDSSKMNHSKHEFKTMHVKETCDQIGQYVERERDQQVKTIGFDEVQEITFIKSAKNESLKELVTHSKLNTEQETLCNMTEESSLGFIAPENISDGQEVLKKMFVLHNKSNGEECNNNSDPSHSHNKNNFDTMPQALIKQVEPQDGDNAEKDADRNVPRMELSEENHGQQVEKVEIMKTGETEDINSITSNENESVNEVLISRTEDTSTISSRIEDLCLVSMEPLHAFPTSKSLSNDQIAVEKSFVLNSHETNYRKEYPSSTGPICEDSDVTFFPTSNSHQALEVGFHDGESGGSSSNDDGLKHSPKDQDLGHTSTHRNRKNKNGAILPDVPIVRSAVLNILNEAPERNVHKNLTICDRLVTEQEAKVKKEIEDKSDRIIEADKINKTAVENIFPSQASMIGKGCDGSRHCFTADTEANPHSVHMLAKNSVEHLDYNPKETVIASEPVNICEAIEQRDFTNNYLKSHACIPLHEVPSHQNSPVASDDQGTISGKSDEVDTKLNKDSVPNFVEQISQNYFFFIQHGQEGTIHSYLPEFAGNEKSCSKSKSGPSDHQVSSVQIISEARYQNSTNSFQSPGNEVNLNVPNDNIMFSSQQLTDNTCNDYSSTNHSILNKRQNLVQGTEPSANVSMKNLITHDEKASELSKGTSEKASAEDGLLTDNLLIGYKYTGKKTDGENNAFDLDCGTKVTHLDIPKPEQPSLLCPSESQSTCSDSKENLIIAEVLKELIKGALACHPDEPESIATDGLCQPFTEHESSSVKSSGNSTVIQANKEEMKGNVHCSIICPLRLKHLENLQTSTHKEKCTKNVVRRESAHVKSIQQPAPLQMEKTRKETFNCKSKWRAAEFPGQKENKTVQDIATACGSNKQRERIYDAEEFEHYMCIPSDSRCCRSIMNGGASECSLPNLTQKSNVSFQKCHLQNARTIAPCKTAELTRKGQNLKLCATQEKNTPLIIGKLLLPSNIPKHIPGRQEKLLGSKNKDSALFKSVNNILSSRNGNKKDQKLACNKIPVISSNAGGSEMVKNGQRVTNNLQFSTETEKNMRKLRSQKSKVERKESLNMIFNHAEEKPNVTVEIQPKKQDTKGQEKETNSSENNQKAPRLLKTIQAEMLPDRSGDMKLCCHFTDIHGDSTITWTKDSKLLIRTQRSAQDDSPVSLKIVQTNKKDQGLYRCCLKNSYGKVAAEFNLTTEVLDNLSSYLNHEGGEEIEFNQLLFREDFMCDKYFGGNMHGRIVTEQLHFGEGANRKAFRSKVIYGLVPLFSPGHLCVLKVHSAIAYGTKTNEELVQKNYKLAVQECYVQNTAREYAKIYAAEVEPLEEFGDVPEIIPIFLIHRPSHNIPYATVEEELIGEFVKYSIRDGKEINFRRRDSEAGQKCCTFQHWVYQKTNGNLLVTDMQGVGMKLTDVGIATLAKGYKGFKGNCPVSFIDQFKVLHQCNRYCEMLELKPLQTSLHQQRKLKPVETSTPPNSSKLPKTVLGTRSKRKT</sequence>
<dbReference type="PROSITE" id="PS51158">
    <property type="entry name" value="ALPHA_KINASE"/>
    <property type="match status" value="1"/>
</dbReference>
<dbReference type="FunCoup" id="A0A6P7XC95">
    <property type="interactions" value="32"/>
</dbReference>
<feature type="region of interest" description="Disordered" evidence="10">
    <location>
        <begin position="1844"/>
        <end position="1875"/>
    </location>
</feature>
<feature type="region of interest" description="Disordered" evidence="10">
    <location>
        <begin position="502"/>
        <end position="521"/>
    </location>
</feature>
<feature type="region of interest" description="Disordered" evidence="10">
    <location>
        <begin position="867"/>
        <end position="891"/>
    </location>
</feature>
<feature type="compositionally biased region" description="Polar residues" evidence="10">
    <location>
        <begin position="504"/>
        <end position="521"/>
    </location>
</feature>
<evidence type="ECO:0000256" key="2">
    <source>
        <dbReference type="ARBA" id="ARBA00012513"/>
    </source>
</evidence>
<comment type="catalytic activity">
    <reaction evidence="8">
        <text>L-threonyl-[protein] + ATP = O-phospho-L-threonyl-[protein] + ADP + H(+)</text>
        <dbReference type="Rhea" id="RHEA:46608"/>
        <dbReference type="Rhea" id="RHEA-COMP:11060"/>
        <dbReference type="Rhea" id="RHEA-COMP:11605"/>
        <dbReference type="ChEBI" id="CHEBI:15378"/>
        <dbReference type="ChEBI" id="CHEBI:30013"/>
        <dbReference type="ChEBI" id="CHEBI:30616"/>
        <dbReference type="ChEBI" id="CHEBI:61977"/>
        <dbReference type="ChEBI" id="CHEBI:456216"/>
        <dbReference type="EC" id="2.7.11.1"/>
    </reaction>
</comment>
<evidence type="ECO:0000256" key="6">
    <source>
        <dbReference type="ARBA" id="ARBA00023157"/>
    </source>
</evidence>
<dbReference type="InterPro" id="IPR013098">
    <property type="entry name" value="Ig_I-set"/>
</dbReference>
<feature type="region of interest" description="Disordered" evidence="10">
    <location>
        <begin position="217"/>
        <end position="246"/>
    </location>
</feature>
<keyword evidence="3" id="KW-0723">Serine/threonine-protein kinase</keyword>
<feature type="domain" description="Ig-like" evidence="11">
    <location>
        <begin position="1491"/>
        <end position="1579"/>
    </location>
</feature>
<evidence type="ECO:0000256" key="8">
    <source>
        <dbReference type="ARBA" id="ARBA00047899"/>
    </source>
</evidence>
<dbReference type="InterPro" id="IPR013783">
    <property type="entry name" value="Ig-like_fold"/>
</dbReference>
<evidence type="ECO:0000313" key="13">
    <source>
        <dbReference type="Proteomes" id="UP000515156"/>
    </source>
</evidence>
<comment type="similarity">
    <text evidence="1">Belongs to the protein kinase superfamily. Alpha-type protein kinase family. ALPK subfamily.</text>
</comment>
<comment type="catalytic activity">
    <reaction evidence="9">
        <text>L-seryl-[protein] + ATP = O-phospho-L-seryl-[protein] + ADP + H(+)</text>
        <dbReference type="Rhea" id="RHEA:17989"/>
        <dbReference type="Rhea" id="RHEA-COMP:9863"/>
        <dbReference type="Rhea" id="RHEA-COMP:11604"/>
        <dbReference type="ChEBI" id="CHEBI:15378"/>
        <dbReference type="ChEBI" id="CHEBI:29999"/>
        <dbReference type="ChEBI" id="CHEBI:30616"/>
        <dbReference type="ChEBI" id="CHEBI:83421"/>
        <dbReference type="ChEBI" id="CHEBI:456216"/>
        <dbReference type="EC" id="2.7.11.1"/>
    </reaction>
</comment>
<evidence type="ECO:0000256" key="10">
    <source>
        <dbReference type="SAM" id="MobiDB-lite"/>
    </source>
</evidence>
<dbReference type="KEGG" id="muo:115461857"/>
<dbReference type="RefSeq" id="XP_030047774.1">
    <property type="nucleotide sequence ID" value="XM_030191914.1"/>
</dbReference>
<proteinExistence type="inferred from homology"/>
<feature type="compositionally biased region" description="Polar residues" evidence="10">
    <location>
        <begin position="868"/>
        <end position="884"/>
    </location>
</feature>
<dbReference type="InterPro" id="IPR011009">
    <property type="entry name" value="Kinase-like_dom_sf"/>
</dbReference>
<dbReference type="PROSITE" id="PS50835">
    <property type="entry name" value="IG_LIKE"/>
    <property type="match status" value="1"/>
</dbReference>
<evidence type="ECO:0000256" key="4">
    <source>
        <dbReference type="ARBA" id="ARBA00022679"/>
    </source>
</evidence>
<feature type="compositionally biased region" description="Basic and acidic residues" evidence="10">
    <location>
        <begin position="691"/>
        <end position="702"/>
    </location>
</feature>
<dbReference type="Pfam" id="PF02816">
    <property type="entry name" value="Alpha_kinase"/>
    <property type="match status" value="1"/>
</dbReference>
<dbReference type="CTD" id="115701"/>
<evidence type="ECO:0000256" key="1">
    <source>
        <dbReference type="ARBA" id="ARBA00008651"/>
    </source>
</evidence>
<dbReference type="GO" id="GO:0005524">
    <property type="term" value="F:ATP binding"/>
    <property type="evidence" value="ECO:0007669"/>
    <property type="project" value="InterPro"/>
</dbReference>
<keyword evidence="13" id="KW-1185">Reference proteome</keyword>
<feature type="region of interest" description="Disordered" evidence="10">
    <location>
        <begin position="676"/>
        <end position="717"/>
    </location>
</feature>
<evidence type="ECO:0000259" key="12">
    <source>
        <dbReference type="PROSITE" id="PS51158"/>
    </source>
</evidence>